<reference evidence="2" key="1">
    <citation type="submission" date="2023-10" db="EMBL/GenBank/DDBJ databases">
        <authorList>
            <person name="Chen Y."/>
            <person name="Shah S."/>
            <person name="Dougan E. K."/>
            <person name="Thang M."/>
            <person name="Chan C."/>
        </authorList>
    </citation>
    <scope>NUCLEOTIDE SEQUENCE [LARGE SCALE GENOMIC DNA]</scope>
</reference>
<evidence type="ECO:0008006" key="4">
    <source>
        <dbReference type="Google" id="ProtNLM"/>
    </source>
</evidence>
<dbReference type="EMBL" id="CAUYUJ010005869">
    <property type="protein sequence ID" value="CAK0815252.1"/>
    <property type="molecule type" value="Genomic_DNA"/>
</dbReference>
<proteinExistence type="predicted"/>
<gene>
    <name evidence="2" type="ORF">PCOR1329_LOCUS18609</name>
</gene>
<feature type="compositionally biased region" description="Low complexity" evidence="1">
    <location>
        <begin position="260"/>
        <end position="274"/>
    </location>
</feature>
<organism evidence="2 3">
    <name type="scientific">Prorocentrum cordatum</name>
    <dbReference type="NCBI Taxonomy" id="2364126"/>
    <lineage>
        <taxon>Eukaryota</taxon>
        <taxon>Sar</taxon>
        <taxon>Alveolata</taxon>
        <taxon>Dinophyceae</taxon>
        <taxon>Prorocentrales</taxon>
        <taxon>Prorocentraceae</taxon>
        <taxon>Prorocentrum</taxon>
    </lineage>
</organism>
<dbReference type="Proteomes" id="UP001189429">
    <property type="component" value="Unassembled WGS sequence"/>
</dbReference>
<sequence length="1102" mass="121970">MILASSLNSLAALATWRDTCDRQGTQSLNGMSCMGKSLILPGLRRGLCFAAGLPAASCPVPGSVPQADTGKKMMHKVDRDTQIKNMRDDKGEMDAFKGHRATCVSKCKKKLDAGTWKYDYSGGTDPSRKKARQFTREKVYKEALLPPAPDVLPWAECIETVSPTLHRQLGHERKRLNGQEVVIMPPKKGTPWKLQTEISNLHRSKELIHEQSSGESDNEVDDMLEEVQEAGMAGIEDACKGAATLDDMIKAIQKEAQEKSSSAGIANSSGAPPSDAKAKRKWGLADVEDDDRGVVMARELERFNTADETSVYFNDKWTIQQENIRRYIDKAQKEEKDETDTSKKAAATLAKHTFQMMDSVMKMYARITGNMSDPKCQEAWMSSYSNLMAFLSDKDECKVRCVFFWETHYDSLGSLPQCDEFPAELSKFKLAERGIIAIDALEDVVRFQKTAIGNMITSKLQLPLDTEAIVAGLATRLHPFLIISATSWIDAGVLGHVRDFDKLLCAKDLKDSSDADRVAELQKVVQEGGDMLNTGFLYLLCQNKVAGTNILARTTKAVSECRERVAFSKEVAQKNARVREFVTKEAIGPADFGELKDIITFMSAGKHASAEDMLTFLIDLDAALCAMTDYLIGLWVTRYKETTAWFEANGQPHDDAISMLTTSEELLEPRQENTPESVVIRREVVACCRKWYIKHFVFSQSKDLKQMSRENMIDMTGLDRWQSIESWREKIATDLEGRASMTKTAWQLVNANLRAQEHFTAVSKDVKDHLSKAMEQPFEDVSALFLECQAVIAAPVSAGDLSDLGERKATCEKLSSFGLDPDMNSKISGLLEKPLNEVLVLRVEFMQRFIKITAAGCGVLLHGASIPESFDHVKSLIEEGKAMNTFLRNSARDRWRDMESSTFKAKIEDGPAITRWSEVVLATAFDAYAETLSKQTVALSDMCPPSSAIESPALLSDKSLQNTLFGNPDRHHLNPAVQAIASLLQRVKQAQQNGISRTKPLKNAYKDAYDQRAYAKTCIMVDWTLDNILNDRRTAPSELRAQALQIETVIQRTAATLPEYLLNLLKQMKGEPAGAPAAAEPAEAAAAKGAQADGSGAAPQAA</sequence>
<accession>A0ABN9R8P4</accession>
<feature type="region of interest" description="Disordered" evidence="1">
    <location>
        <begin position="255"/>
        <end position="283"/>
    </location>
</feature>
<name>A0ABN9R8P4_9DINO</name>
<comment type="caution">
    <text evidence="2">The sequence shown here is derived from an EMBL/GenBank/DDBJ whole genome shotgun (WGS) entry which is preliminary data.</text>
</comment>
<protein>
    <recommendedName>
        <fullName evidence="4">Exocyst complex component Sec6</fullName>
    </recommendedName>
</protein>
<evidence type="ECO:0000313" key="3">
    <source>
        <dbReference type="Proteomes" id="UP001189429"/>
    </source>
</evidence>
<keyword evidence="3" id="KW-1185">Reference proteome</keyword>
<evidence type="ECO:0000256" key="1">
    <source>
        <dbReference type="SAM" id="MobiDB-lite"/>
    </source>
</evidence>
<feature type="region of interest" description="Disordered" evidence="1">
    <location>
        <begin position="1072"/>
        <end position="1102"/>
    </location>
</feature>
<evidence type="ECO:0000313" key="2">
    <source>
        <dbReference type="EMBL" id="CAK0815252.1"/>
    </source>
</evidence>